<dbReference type="InterPro" id="IPR036390">
    <property type="entry name" value="WH_DNA-bd_sf"/>
</dbReference>
<dbReference type="PANTHER" id="PTHR33204:SF18">
    <property type="entry name" value="TRANSCRIPTIONAL REGULATORY PROTEIN"/>
    <property type="match status" value="1"/>
</dbReference>
<evidence type="ECO:0000259" key="4">
    <source>
        <dbReference type="PROSITE" id="PS51118"/>
    </source>
</evidence>
<dbReference type="PANTHER" id="PTHR33204">
    <property type="entry name" value="TRANSCRIPTIONAL REGULATOR, MARR FAMILY"/>
    <property type="match status" value="1"/>
</dbReference>
<gene>
    <name evidence="5" type="ORF">PbB2_03013</name>
</gene>
<dbReference type="Gene3D" id="1.10.10.10">
    <property type="entry name" value="Winged helix-like DNA-binding domain superfamily/Winged helix DNA-binding domain"/>
    <property type="match status" value="1"/>
</dbReference>
<organism evidence="5 6">
    <name type="scientific">Candidatus Phycosocius bacilliformis</name>
    <dbReference type="NCBI Taxonomy" id="1445552"/>
    <lineage>
        <taxon>Bacteria</taxon>
        <taxon>Pseudomonadati</taxon>
        <taxon>Pseudomonadota</taxon>
        <taxon>Alphaproteobacteria</taxon>
        <taxon>Caulobacterales</taxon>
        <taxon>Caulobacterales incertae sedis</taxon>
        <taxon>Candidatus Phycosocius</taxon>
    </lineage>
</organism>
<dbReference type="InterPro" id="IPR002577">
    <property type="entry name" value="HTH_HxlR"/>
</dbReference>
<evidence type="ECO:0000313" key="5">
    <source>
        <dbReference type="EMBL" id="GBF59318.1"/>
    </source>
</evidence>
<feature type="domain" description="HTH hxlR-type" evidence="4">
    <location>
        <begin position="23"/>
        <end position="122"/>
    </location>
</feature>
<dbReference type="Proteomes" id="UP000245086">
    <property type="component" value="Unassembled WGS sequence"/>
</dbReference>
<name>A0A2P2EE30_9PROT</name>
<evidence type="ECO:0000256" key="2">
    <source>
        <dbReference type="ARBA" id="ARBA00023125"/>
    </source>
</evidence>
<reference evidence="5 6" key="1">
    <citation type="journal article" date="2018" name="Genome Announc.">
        <title>Draft Genome Sequence of "Candidatus Phycosocius bacilliformis," an Alphaproteobacterial Ectosymbiont of the Hydrocarbon-Producing Green Alga Botryococcus braunii.</title>
        <authorList>
            <person name="Tanabe Y."/>
            <person name="Yamaguchi H."/>
            <person name="Watanabe M.M."/>
        </authorList>
    </citation>
    <scope>NUCLEOTIDE SEQUENCE [LARGE SCALE GENOMIC DNA]</scope>
    <source>
        <strain evidence="5 6">BOTRYCO-2</strain>
    </source>
</reference>
<dbReference type="InterPro" id="IPR036388">
    <property type="entry name" value="WH-like_DNA-bd_sf"/>
</dbReference>
<sequence length="161" mass="17567">MSNSLLSSSENPVRSAPVARDACGMAVAANLLGDRWTLLILRETFYGVSRFDDLRADLDIPRGILSARLKALVTAGLLAKSPYRQGRERVRFSYQLTAKGQDLALTLIALMQWGERHLREGPSPVRVADRRTGASLTIALVTPQGHAVAAQDVEFIVLPQS</sequence>
<accession>A0A2P2EE30</accession>
<dbReference type="GO" id="GO:0003677">
    <property type="term" value="F:DNA binding"/>
    <property type="evidence" value="ECO:0007669"/>
    <property type="project" value="UniProtKB-KW"/>
</dbReference>
<evidence type="ECO:0000256" key="1">
    <source>
        <dbReference type="ARBA" id="ARBA00023015"/>
    </source>
</evidence>
<dbReference type="SUPFAM" id="SSF46785">
    <property type="entry name" value="Winged helix' DNA-binding domain"/>
    <property type="match status" value="1"/>
</dbReference>
<keyword evidence="3" id="KW-0804">Transcription</keyword>
<dbReference type="Pfam" id="PF01638">
    <property type="entry name" value="HxlR"/>
    <property type="match status" value="1"/>
</dbReference>
<protein>
    <submittedName>
        <fullName evidence="5">Putative HTH-type transcriptional regulator</fullName>
    </submittedName>
</protein>
<dbReference type="AlphaFoldDB" id="A0A2P2EE30"/>
<proteinExistence type="predicted"/>
<keyword evidence="1" id="KW-0805">Transcription regulation</keyword>
<dbReference type="EMBL" id="BFBR01000012">
    <property type="protein sequence ID" value="GBF59318.1"/>
    <property type="molecule type" value="Genomic_DNA"/>
</dbReference>
<dbReference type="RefSeq" id="WP_238165054.1">
    <property type="nucleotide sequence ID" value="NZ_BFBR01000012.1"/>
</dbReference>
<evidence type="ECO:0000313" key="6">
    <source>
        <dbReference type="Proteomes" id="UP000245086"/>
    </source>
</evidence>
<keyword evidence="6" id="KW-1185">Reference proteome</keyword>
<comment type="caution">
    <text evidence="5">The sequence shown here is derived from an EMBL/GenBank/DDBJ whole genome shotgun (WGS) entry which is preliminary data.</text>
</comment>
<keyword evidence="2" id="KW-0238">DNA-binding</keyword>
<evidence type="ECO:0000256" key="3">
    <source>
        <dbReference type="ARBA" id="ARBA00023163"/>
    </source>
</evidence>
<dbReference type="PROSITE" id="PS51118">
    <property type="entry name" value="HTH_HXLR"/>
    <property type="match status" value="1"/>
</dbReference>